<evidence type="ECO:0000259" key="15">
    <source>
        <dbReference type="PROSITE" id="PS51059"/>
    </source>
</evidence>
<dbReference type="InterPro" id="IPR056226">
    <property type="entry name" value="WH_PARP12"/>
</dbReference>
<keyword evidence="7 11" id="KW-0863">Zinc-finger</keyword>
<feature type="zinc finger region" description="C3H1-type" evidence="11">
    <location>
        <begin position="91"/>
        <end position="116"/>
    </location>
</feature>
<dbReference type="GO" id="GO:0003950">
    <property type="term" value="F:NAD+ poly-ADP-ribosyltransferase activity"/>
    <property type="evidence" value="ECO:0007669"/>
    <property type="project" value="InterPro"/>
</dbReference>
<evidence type="ECO:0000256" key="11">
    <source>
        <dbReference type="PROSITE-ProRule" id="PRU00723"/>
    </source>
</evidence>
<dbReference type="Gene3D" id="1.20.120.1350">
    <property type="entry name" value="Pneumovirus matrix protein 2 (M2), zinc-binding domain"/>
    <property type="match status" value="1"/>
</dbReference>
<evidence type="ECO:0000256" key="3">
    <source>
        <dbReference type="ARBA" id="ARBA00022490"/>
    </source>
</evidence>
<evidence type="ECO:0000256" key="10">
    <source>
        <dbReference type="ARBA" id="ARBA00024347"/>
    </source>
</evidence>
<dbReference type="Pfam" id="PF02825">
    <property type="entry name" value="WWE"/>
    <property type="match status" value="1"/>
</dbReference>
<keyword evidence="4" id="KW-0597">Phosphoprotein</keyword>
<sequence length="670" mass="76637">MALAAQALRVLCGSGGCLEQADLQRWLPGRPSAEQLAAVLRDAQRFTLVQRPGEEGAGAAAEVAVVVATSPVRLCQQYSAGCPGHCGQLHLCKYHLKGHCRNHGASKECRFAHNFFSDHNLRVLRRHGLEILDSDELCQLLLQNDPSLLPEVCLHYNKGDGPYGSCTFKTSCTKLHVCQYFLRGQCRFGNTCKRSHDLLKSECLEKLLKQGMSLDNIERLPSLYRNMYDIKNGNRNMQDTEEAKTSPCKDKKHSSGRESATTKDDESEQICLYHLYKSCGFKEKCIRTHFHLPYRWQISDGNTWKDLKNMEEIEKAYCDPNKTRYTNGVTESGSVMACICFLSMCCGFAKVRRLSTASSVTKPPHFILTTEWIWYWKDEFGMWQEYGKKDDLHVAATVSSDDLEKAYIAEGSPKLNFKAGRHEYELNFEAMIQKNLRFTTERKICRRPKFVSQAEVETTRARGIKHTEEFKGIPAHWDKSALPELGFKLIELDSSSEEYKKVKVDFQRTMPKTAIKRICRVQNPSLWELYQWQKELMQKSNGGKAADERFLFHGTHKKDIDAICQQNFDWRICGLNGTVYGKGSYFARDASYSDKYCGTDSSKTMFLARVLVGEFTRGSSDYVRPPMKDSQNFYDSCVNDALNPSIFVIFEKQQIYPEYLIEYRAPVELI</sequence>
<keyword evidence="8 11" id="KW-0862">Zinc</keyword>
<evidence type="ECO:0000256" key="1">
    <source>
        <dbReference type="ARBA" id="ARBA00004123"/>
    </source>
</evidence>
<dbReference type="PANTHER" id="PTHR45740:SF6">
    <property type="entry name" value="PROTEIN MONO-ADP-RIBOSYLTRANSFERASE PARP12"/>
    <property type="match status" value="1"/>
</dbReference>
<dbReference type="SUPFAM" id="SSF117839">
    <property type="entry name" value="WWE domain"/>
    <property type="match status" value="1"/>
</dbReference>
<keyword evidence="16" id="KW-1185">Reference proteome</keyword>
<feature type="domain" description="WWE" evidence="14">
    <location>
        <begin position="359"/>
        <end position="446"/>
    </location>
</feature>
<dbReference type="GO" id="GO:0005737">
    <property type="term" value="C:cytoplasm"/>
    <property type="evidence" value="ECO:0007669"/>
    <property type="project" value="UniProtKB-SubCell"/>
</dbReference>
<organism evidence="16 17">
    <name type="scientific">Lepidothrix coronata</name>
    <name type="common">blue-crowned manakin</name>
    <dbReference type="NCBI Taxonomy" id="321398"/>
    <lineage>
        <taxon>Eukaryota</taxon>
        <taxon>Metazoa</taxon>
        <taxon>Chordata</taxon>
        <taxon>Craniata</taxon>
        <taxon>Vertebrata</taxon>
        <taxon>Euteleostomi</taxon>
        <taxon>Archelosauria</taxon>
        <taxon>Archosauria</taxon>
        <taxon>Dinosauria</taxon>
        <taxon>Saurischia</taxon>
        <taxon>Theropoda</taxon>
        <taxon>Coelurosauria</taxon>
        <taxon>Aves</taxon>
        <taxon>Neognathae</taxon>
        <taxon>Neoaves</taxon>
        <taxon>Telluraves</taxon>
        <taxon>Australaves</taxon>
        <taxon>Passeriformes</taxon>
        <taxon>Pipridae</taxon>
        <taxon>Lepidothrix</taxon>
    </lineage>
</organism>
<dbReference type="PROSITE" id="PS51059">
    <property type="entry name" value="PARP_CATALYTIC"/>
    <property type="match status" value="1"/>
</dbReference>
<dbReference type="OrthoDB" id="6133115at2759"/>
<evidence type="ECO:0000256" key="8">
    <source>
        <dbReference type="ARBA" id="ARBA00022833"/>
    </source>
</evidence>
<dbReference type="GO" id="GO:0008270">
    <property type="term" value="F:zinc ion binding"/>
    <property type="evidence" value="ECO:0007669"/>
    <property type="project" value="UniProtKB-KW"/>
</dbReference>
<reference evidence="17" key="1">
    <citation type="submission" date="2025-08" db="UniProtKB">
        <authorList>
            <consortium name="RefSeq"/>
        </authorList>
    </citation>
    <scope>IDENTIFICATION</scope>
</reference>
<feature type="domain" description="PARP catalytic" evidence="15">
    <location>
        <begin position="473"/>
        <end position="670"/>
    </location>
</feature>
<dbReference type="AlphaFoldDB" id="A0A6J0G9Z7"/>
<dbReference type="InterPro" id="IPR037197">
    <property type="entry name" value="WWE_dom_sf"/>
</dbReference>
<feature type="zinc finger region" description="C3H1-type" evidence="11">
    <location>
        <begin position="177"/>
        <end position="199"/>
    </location>
</feature>
<dbReference type="InterPro" id="IPR000571">
    <property type="entry name" value="Znf_CCCH"/>
</dbReference>
<evidence type="ECO:0000256" key="9">
    <source>
        <dbReference type="ARBA" id="ARBA00023242"/>
    </source>
</evidence>
<evidence type="ECO:0000256" key="6">
    <source>
        <dbReference type="ARBA" id="ARBA00022737"/>
    </source>
</evidence>
<evidence type="ECO:0000313" key="17">
    <source>
        <dbReference type="RefSeq" id="XP_017660088.1"/>
    </source>
</evidence>
<dbReference type="InterPro" id="IPR012317">
    <property type="entry name" value="Poly(ADP-ribose)pol_cat_dom"/>
</dbReference>
<dbReference type="Pfam" id="PF23466">
    <property type="entry name" value="WWE_4"/>
    <property type="match status" value="1"/>
</dbReference>
<keyword evidence="5 11" id="KW-0479">Metal-binding</keyword>
<dbReference type="InterPro" id="IPR051712">
    <property type="entry name" value="ARTD-AVP"/>
</dbReference>
<feature type="region of interest" description="Disordered" evidence="12">
    <location>
        <begin position="234"/>
        <end position="261"/>
    </location>
</feature>
<dbReference type="Gene3D" id="3.30.720.50">
    <property type="match status" value="1"/>
</dbReference>
<keyword evidence="3" id="KW-0963">Cytoplasm</keyword>
<dbReference type="Pfam" id="PF24356">
    <property type="entry name" value="WHD_PARP12"/>
    <property type="match status" value="1"/>
</dbReference>
<evidence type="ECO:0000256" key="4">
    <source>
        <dbReference type="ARBA" id="ARBA00022553"/>
    </source>
</evidence>
<evidence type="ECO:0000256" key="5">
    <source>
        <dbReference type="ARBA" id="ARBA00022723"/>
    </source>
</evidence>
<dbReference type="RefSeq" id="XP_017660088.1">
    <property type="nucleotide sequence ID" value="XM_017804599.1"/>
</dbReference>
<dbReference type="GeneID" id="108492350"/>
<dbReference type="Pfam" id="PF00644">
    <property type="entry name" value="PARP"/>
    <property type="match status" value="1"/>
</dbReference>
<evidence type="ECO:0000256" key="2">
    <source>
        <dbReference type="ARBA" id="ARBA00004496"/>
    </source>
</evidence>
<evidence type="ECO:0000259" key="13">
    <source>
        <dbReference type="PROSITE" id="PS50103"/>
    </source>
</evidence>
<comment type="subcellular location">
    <subcellularLocation>
        <location evidence="2">Cytoplasm</location>
    </subcellularLocation>
    <subcellularLocation>
        <location evidence="1">Nucleus</location>
    </subcellularLocation>
</comment>
<dbReference type="Proteomes" id="UP000504624">
    <property type="component" value="Unplaced"/>
</dbReference>
<evidence type="ECO:0000313" key="16">
    <source>
        <dbReference type="Proteomes" id="UP000504624"/>
    </source>
</evidence>
<feature type="compositionally biased region" description="Basic and acidic residues" evidence="12">
    <location>
        <begin position="241"/>
        <end position="261"/>
    </location>
</feature>
<dbReference type="SUPFAM" id="SSF56399">
    <property type="entry name" value="ADP-ribosylation"/>
    <property type="match status" value="1"/>
</dbReference>
<dbReference type="PANTHER" id="PTHR45740">
    <property type="entry name" value="POLY [ADP-RIBOSE] POLYMERASE"/>
    <property type="match status" value="1"/>
</dbReference>
<dbReference type="SMART" id="SM00356">
    <property type="entry name" value="ZnF_C3H1"/>
    <property type="match status" value="3"/>
</dbReference>
<keyword evidence="6" id="KW-0677">Repeat</keyword>
<evidence type="ECO:0000256" key="7">
    <source>
        <dbReference type="ARBA" id="ARBA00022771"/>
    </source>
</evidence>
<evidence type="ECO:0000259" key="14">
    <source>
        <dbReference type="PROSITE" id="PS50918"/>
    </source>
</evidence>
<evidence type="ECO:0000256" key="12">
    <source>
        <dbReference type="SAM" id="MobiDB-lite"/>
    </source>
</evidence>
<dbReference type="CDD" id="cd01439">
    <property type="entry name" value="TCCD_inducible_PARP_like"/>
    <property type="match status" value="1"/>
</dbReference>
<gene>
    <name evidence="17" type="primary">LOC108492350</name>
</gene>
<comment type="similarity">
    <text evidence="10">Belongs to the ARTD/PARP family.</text>
</comment>
<proteinExistence type="inferred from homology"/>
<dbReference type="PROSITE" id="PS50918">
    <property type="entry name" value="WWE"/>
    <property type="match status" value="1"/>
</dbReference>
<dbReference type="GO" id="GO:1990404">
    <property type="term" value="F:NAD+-protein mono-ADP-ribosyltransferase activity"/>
    <property type="evidence" value="ECO:0007669"/>
    <property type="project" value="TreeGrafter"/>
</dbReference>
<dbReference type="InterPro" id="IPR004170">
    <property type="entry name" value="WWE_dom"/>
</dbReference>
<name>A0A6J0G9Z7_9PASS</name>
<dbReference type="Gene3D" id="3.90.228.10">
    <property type="match status" value="1"/>
</dbReference>
<dbReference type="Pfam" id="PF25261">
    <property type="entry name" value="zf-CCCH_PARP12"/>
    <property type="match status" value="2"/>
</dbReference>
<keyword evidence="9" id="KW-0539">Nucleus</keyword>
<dbReference type="InterPro" id="IPR057602">
    <property type="entry name" value="Zfn-CCCH_PARP12"/>
</dbReference>
<feature type="domain" description="C3H1-type" evidence="13">
    <location>
        <begin position="177"/>
        <end position="199"/>
    </location>
</feature>
<dbReference type="GO" id="GO:0005634">
    <property type="term" value="C:nucleus"/>
    <property type="evidence" value="ECO:0007669"/>
    <property type="project" value="UniProtKB-SubCell"/>
</dbReference>
<feature type="domain" description="C3H1-type" evidence="13">
    <location>
        <begin position="91"/>
        <end position="116"/>
    </location>
</feature>
<dbReference type="PROSITE" id="PS50103">
    <property type="entry name" value="ZF_C3H1"/>
    <property type="match status" value="2"/>
</dbReference>
<accession>A0A6J0G9Z7</accession>
<protein>
    <submittedName>
        <fullName evidence="17">Poly [ADP-ribose] polymerase 12-like</fullName>
    </submittedName>
</protein>